<evidence type="ECO:0008006" key="3">
    <source>
        <dbReference type="Google" id="ProtNLM"/>
    </source>
</evidence>
<name>A0A1C5I0F6_9ACTN</name>
<sequence length="105" mass="11347">MPVCFDQLMEYALAVLLVLALTLLAAQSTGPGRRDATALRLAEIERRLDLVMRHLGVVDEGPALPGVREHLLRGEKIKAIRAYRAATGADLRTAKEAVEAMAGGR</sequence>
<dbReference type="Proteomes" id="UP000199408">
    <property type="component" value="Unassembled WGS sequence"/>
</dbReference>
<dbReference type="STRING" id="47864.GA0070560_10758"/>
<organism evidence="1 2">
    <name type="scientific">Micromonospora halophytica</name>
    <dbReference type="NCBI Taxonomy" id="47864"/>
    <lineage>
        <taxon>Bacteria</taxon>
        <taxon>Bacillati</taxon>
        <taxon>Actinomycetota</taxon>
        <taxon>Actinomycetes</taxon>
        <taxon>Micromonosporales</taxon>
        <taxon>Micromonosporaceae</taxon>
        <taxon>Micromonospora</taxon>
    </lineage>
</organism>
<dbReference type="InterPro" id="IPR014719">
    <property type="entry name" value="Ribosomal_bL12_C/ClpS-like"/>
</dbReference>
<evidence type="ECO:0000313" key="1">
    <source>
        <dbReference type="EMBL" id="SCG51713.1"/>
    </source>
</evidence>
<proteinExistence type="predicted"/>
<reference evidence="2" key="1">
    <citation type="submission" date="2016-06" db="EMBL/GenBank/DDBJ databases">
        <authorList>
            <person name="Varghese N."/>
        </authorList>
    </citation>
    <scope>NUCLEOTIDE SEQUENCE [LARGE SCALE GENOMIC DNA]</scope>
    <source>
        <strain evidence="2">DSM 43171</strain>
    </source>
</reference>
<keyword evidence="2" id="KW-1185">Reference proteome</keyword>
<dbReference type="AlphaFoldDB" id="A0A1C5I0F6"/>
<dbReference type="Gene3D" id="3.30.1390.10">
    <property type="match status" value="1"/>
</dbReference>
<dbReference type="EMBL" id="FMDN01000007">
    <property type="protein sequence ID" value="SCG51713.1"/>
    <property type="molecule type" value="Genomic_DNA"/>
</dbReference>
<evidence type="ECO:0000313" key="2">
    <source>
        <dbReference type="Proteomes" id="UP000199408"/>
    </source>
</evidence>
<accession>A0A1C5I0F6</accession>
<protein>
    <recommendedName>
        <fullName evidence="3">Ribosomal protein L7/L12 C-terminal domain-containing protein</fullName>
    </recommendedName>
</protein>
<gene>
    <name evidence="1" type="ORF">GA0070560_10758</name>
</gene>